<dbReference type="GO" id="GO:0016705">
    <property type="term" value="F:oxidoreductase activity, acting on paired donors, with incorporation or reduction of molecular oxygen"/>
    <property type="evidence" value="ECO:0007669"/>
    <property type="project" value="InterPro"/>
</dbReference>
<dbReference type="InterPro" id="IPR036396">
    <property type="entry name" value="Cyt_P450_sf"/>
</dbReference>
<dbReference type="PRINTS" id="PR00463">
    <property type="entry name" value="EP450I"/>
</dbReference>
<dbReference type="Pfam" id="PF00067">
    <property type="entry name" value="p450"/>
    <property type="match status" value="1"/>
</dbReference>
<keyword evidence="12" id="KW-0472">Membrane</keyword>
<evidence type="ECO:0000256" key="9">
    <source>
        <dbReference type="ARBA" id="ARBA00023002"/>
    </source>
</evidence>
<comment type="cofactor">
    <cofactor evidence="1 13">
        <name>heme</name>
        <dbReference type="ChEBI" id="CHEBI:30413"/>
    </cofactor>
</comment>
<dbReference type="CDD" id="cd11065">
    <property type="entry name" value="CYP64-like"/>
    <property type="match status" value="1"/>
</dbReference>
<comment type="pathway">
    <text evidence="3">Secondary metabolite biosynthesis.</text>
</comment>
<evidence type="ECO:0000256" key="8">
    <source>
        <dbReference type="ARBA" id="ARBA00022989"/>
    </source>
</evidence>
<dbReference type="eggNOG" id="KOG0156">
    <property type="taxonomic scope" value="Eukaryota"/>
</dbReference>
<keyword evidence="8" id="KW-1133">Transmembrane helix</keyword>
<dbReference type="PRINTS" id="PR00385">
    <property type="entry name" value="P450"/>
</dbReference>
<evidence type="ECO:0000313" key="15">
    <source>
        <dbReference type="EMBL" id="EJD36701.1"/>
    </source>
</evidence>
<keyword evidence="10 13" id="KW-0408">Iron</keyword>
<dbReference type="InterPro" id="IPR017972">
    <property type="entry name" value="Cyt_P450_CS"/>
</dbReference>
<proteinExistence type="inferred from homology"/>
<accession>J0LGI7</accession>
<feature type="binding site" description="axial binding residue" evidence="13">
    <location>
        <position position="372"/>
    </location>
    <ligand>
        <name>heme</name>
        <dbReference type="ChEBI" id="CHEBI:30413"/>
    </ligand>
    <ligandPart>
        <name>Fe</name>
        <dbReference type="ChEBI" id="CHEBI:18248"/>
    </ligandPart>
</feature>
<keyword evidence="7 13" id="KW-0479">Metal-binding</keyword>
<dbReference type="InterPro" id="IPR050364">
    <property type="entry name" value="Cytochrome_P450_fung"/>
</dbReference>
<keyword evidence="6" id="KW-0812">Transmembrane</keyword>
<dbReference type="PROSITE" id="PS00086">
    <property type="entry name" value="CYTOCHROME_P450"/>
    <property type="match status" value="1"/>
</dbReference>
<evidence type="ECO:0000313" key="16">
    <source>
        <dbReference type="Proteomes" id="UP000006514"/>
    </source>
</evidence>
<sequence>AQQYGPVMRLQLGRQTLMVISSYEAAQAILVSHASETASRPRQHVASDLVSGGMRLLFIPHGARWRLMRRALHAGLSISAAQNYAPLQEAESAVMLYELLNAPNPARCDPADATRRFTVSVITSSVYGRRSVTGYEPIVQNLYTAMGTIARLGRPGANLVEYLPWLEHLPTMLAPWRREALEAHHRELTLFRTMYDRAREDGEEGPPCFAREIAEKQSEMGLNDNETSYLLGSLFGAGSDTTAGSILSLIQLLVTNPEAQKKAQAEVDAVIGSARLPVVGDIPSLPYVRGCVKEALRLRPVTTGGSPHLATSDIEYGGYLIPAGSVVQGNHWAINRDPTHFPDPEAFLPERWKGDGSMEEGMGSFGYGRRVCPGQHVAVRSIFVVGARLLFAFDMSHAKDDNGNDIPIDPNAYTNGFNSVPLPFPITLKPRDQDRASLIRAEYSRALAEVSKYGTL</sequence>
<dbReference type="PANTHER" id="PTHR46300:SF2">
    <property type="entry name" value="CYTOCHROME P450 MONOOXYGENASE ALNH-RELATED"/>
    <property type="match status" value="1"/>
</dbReference>
<gene>
    <name evidence="15" type="ORF">AURDEDRAFT_73926</name>
</gene>
<keyword evidence="9 14" id="KW-0560">Oxidoreductase</keyword>
<dbReference type="GO" id="GO:0004497">
    <property type="term" value="F:monooxygenase activity"/>
    <property type="evidence" value="ECO:0007669"/>
    <property type="project" value="UniProtKB-KW"/>
</dbReference>
<evidence type="ECO:0000256" key="7">
    <source>
        <dbReference type="ARBA" id="ARBA00022723"/>
    </source>
</evidence>
<comment type="similarity">
    <text evidence="4 14">Belongs to the cytochrome P450 family.</text>
</comment>
<dbReference type="InterPro" id="IPR002401">
    <property type="entry name" value="Cyt_P450_E_grp-I"/>
</dbReference>
<dbReference type="InterPro" id="IPR001128">
    <property type="entry name" value="Cyt_P450"/>
</dbReference>
<dbReference type="FunCoup" id="J0LGI7">
    <property type="interactions" value="70"/>
</dbReference>
<evidence type="ECO:0000256" key="3">
    <source>
        <dbReference type="ARBA" id="ARBA00005179"/>
    </source>
</evidence>
<evidence type="ECO:0000256" key="4">
    <source>
        <dbReference type="ARBA" id="ARBA00010617"/>
    </source>
</evidence>
<evidence type="ECO:0000256" key="14">
    <source>
        <dbReference type="RuleBase" id="RU000461"/>
    </source>
</evidence>
<dbReference type="GO" id="GO:0016020">
    <property type="term" value="C:membrane"/>
    <property type="evidence" value="ECO:0007669"/>
    <property type="project" value="UniProtKB-SubCell"/>
</dbReference>
<keyword evidence="16" id="KW-1185">Reference proteome</keyword>
<dbReference type="AlphaFoldDB" id="J0LGI7"/>
<dbReference type="KEGG" id="adl:AURDEDRAFT_73926"/>
<evidence type="ECO:0000256" key="12">
    <source>
        <dbReference type="ARBA" id="ARBA00023136"/>
    </source>
</evidence>
<dbReference type="Proteomes" id="UP000006514">
    <property type="component" value="Unassembled WGS sequence"/>
</dbReference>
<evidence type="ECO:0000256" key="6">
    <source>
        <dbReference type="ARBA" id="ARBA00022692"/>
    </source>
</evidence>
<dbReference type="GO" id="GO:0005506">
    <property type="term" value="F:iron ion binding"/>
    <property type="evidence" value="ECO:0007669"/>
    <property type="project" value="InterPro"/>
</dbReference>
<evidence type="ECO:0000256" key="10">
    <source>
        <dbReference type="ARBA" id="ARBA00023004"/>
    </source>
</evidence>
<name>J0LGI7_AURST</name>
<dbReference type="OrthoDB" id="2789670at2759"/>
<evidence type="ECO:0000256" key="2">
    <source>
        <dbReference type="ARBA" id="ARBA00004370"/>
    </source>
</evidence>
<dbReference type="GO" id="GO:0020037">
    <property type="term" value="F:heme binding"/>
    <property type="evidence" value="ECO:0007669"/>
    <property type="project" value="InterPro"/>
</dbReference>
<dbReference type="EMBL" id="JH687855">
    <property type="protein sequence ID" value="EJD36701.1"/>
    <property type="molecule type" value="Genomic_DNA"/>
</dbReference>
<dbReference type="SUPFAM" id="SSF48264">
    <property type="entry name" value="Cytochrome P450"/>
    <property type="match status" value="1"/>
</dbReference>
<evidence type="ECO:0000256" key="1">
    <source>
        <dbReference type="ARBA" id="ARBA00001971"/>
    </source>
</evidence>
<dbReference type="PANTHER" id="PTHR46300">
    <property type="entry name" value="P450, PUTATIVE (EUROFUNG)-RELATED-RELATED"/>
    <property type="match status" value="1"/>
</dbReference>
<keyword evidence="11 14" id="KW-0503">Monooxygenase</keyword>
<evidence type="ECO:0000256" key="11">
    <source>
        <dbReference type="ARBA" id="ARBA00023033"/>
    </source>
</evidence>
<dbReference type="Gene3D" id="1.10.630.10">
    <property type="entry name" value="Cytochrome P450"/>
    <property type="match status" value="1"/>
</dbReference>
<evidence type="ECO:0000256" key="13">
    <source>
        <dbReference type="PIRSR" id="PIRSR602401-1"/>
    </source>
</evidence>
<feature type="non-terminal residue" evidence="15">
    <location>
        <position position="1"/>
    </location>
</feature>
<protein>
    <submittedName>
        <fullName evidence="15">Cytochrome P450</fullName>
    </submittedName>
</protein>
<evidence type="ECO:0000256" key="5">
    <source>
        <dbReference type="ARBA" id="ARBA00022617"/>
    </source>
</evidence>
<reference evidence="16" key="1">
    <citation type="journal article" date="2012" name="Science">
        <title>The Paleozoic origin of enzymatic lignin decomposition reconstructed from 31 fungal genomes.</title>
        <authorList>
            <person name="Floudas D."/>
            <person name="Binder M."/>
            <person name="Riley R."/>
            <person name="Barry K."/>
            <person name="Blanchette R.A."/>
            <person name="Henrissat B."/>
            <person name="Martinez A.T."/>
            <person name="Otillar R."/>
            <person name="Spatafora J.W."/>
            <person name="Yadav J.S."/>
            <person name="Aerts A."/>
            <person name="Benoit I."/>
            <person name="Boyd A."/>
            <person name="Carlson A."/>
            <person name="Copeland A."/>
            <person name="Coutinho P.M."/>
            <person name="de Vries R.P."/>
            <person name="Ferreira P."/>
            <person name="Findley K."/>
            <person name="Foster B."/>
            <person name="Gaskell J."/>
            <person name="Glotzer D."/>
            <person name="Gorecki P."/>
            <person name="Heitman J."/>
            <person name="Hesse C."/>
            <person name="Hori C."/>
            <person name="Igarashi K."/>
            <person name="Jurgens J.A."/>
            <person name="Kallen N."/>
            <person name="Kersten P."/>
            <person name="Kohler A."/>
            <person name="Kuees U."/>
            <person name="Kumar T.K.A."/>
            <person name="Kuo A."/>
            <person name="LaButti K."/>
            <person name="Larrondo L.F."/>
            <person name="Lindquist E."/>
            <person name="Ling A."/>
            <person name="Lombard V."/>
            <person name="Lucas S."/>
            <person name="Lundell T."/>
            <person name="Martin R."/>
            <person name="McLaughlin D.J."/>
            <person name="Morgenstern I."/>
            <person name="Morin E."/>
            <person name="Murat C."/>
            <person name="Nagy L.G."/>
            <person name="Nolan M."/>
            <person name="Ohm R.A."/>
            <person name="Patyshakuliyeva A."/>
            <person name="Rokas A."/>
            <person name="Ruiz-Duenas F.J."/>
            <person name="Sabat G."/>
            <person name="Salamov A."/>
            <person name="Samejima M."/>
            <person name="Schmutz J."/>
            <person name="Slot J.C."/>
            <person name="St John F."/>
            <person name="Stenlid J."/>
            <person name="Sun H."/>
            <person name="Sun S."/>
            <person name="Syed K."/>
            <person name="Tsang A."/>
            <person name="Wiebenga A."/>
            <person name="Young D."/>
            <person name="Pisabarro A."/>
            <person name="Eastwood D.C."/>
            <person name="Martin F."/>
            <person name="Cullen D."/>
            <person name="Grigoriev I.V."/>
            <person name="Hibbett D.S."/>
        </authorList>
    </citation>
    <scope>NUCLEOTIDE SEQUENCE [LARGE SCALE GENOMIC DNA]</scope>
    <source>
        <strain evidence="16">TFB10046</strain>
    </source>
</reference>
<keyword evidence="5 13" id="KW-0349">Heme</keyword>
<dbReference type="InParanoid" id="J0LGI7"/>
<comment type="subcellular location">
    <subcellularLocation>
        <location evidence="2">Membrane</location>
    </subcellularLocation>
</comment>
<organism evidence="15 16">
    <name type="scientific">Auricularia subglabra (strain TFB-10046 / SS5)</name>
    <name type="common">White-rot fungus</name>
    <name type="synonym">Auricularia delicata (strain TFB10046)</name>
    <dbReference type="NCBI Taxonomy" id="717982"/>
    <lineage>
        <taxon>Eukaryota</taxon>
        <taxon>Fungi</taxon>
        <taxon>Dikarya</taxon>
        <taxon>Basidiomycota</taxon>
        <taxon>Agaricomycotina</taxon>
        <taxon>Agaricomycetes</taxon>
        <taxon>Auriculariales</taxon>
        <taxon>Auriculariaceae</taxon>
        <taxon>Auricularia</taxon>
    </lineage>
</organism>
<dbReference type="OMA" id="ALHWIVL"/>